<accession>A0A2P2QB83</accession>
<protein>
    <submittedName>
        <fullName evidence="1">Uncharacterized protein</fullName>
    </submittedName>
</protein>
<evidence type="ECO:0000313" key="1">
    <source>
        <dbReference type="EMBL" id="MBX64262.1"/>
    </source>
</evidence>
<name>A0A2P2QB83_RHIMU</name>
<proteinExistence type="predicted"/>
<dbReference type="EMBL" id="GGEC01083778">
    <property type="protein sequence ID" value="MBX64262.1"/>
    <property type="molecule type" value="Transcribed_RNA"/>
</dbReference>
<dbReference type="AlphaFoldDB" id="A0A2P2QB83"/>
<sequence length="17" mass="2091">MTWKVLDFQLEQKHCKG</sequence>
<organism evidence="1">
    <name type="scientific">Rhizophora mucronata</name>
    <name type="common">Asiatic mangrove</name>
    <dbReference type="NCBI Taxonomy" id="61149"/>
    <lineage>
        <taxon>Eukaryota</taxon>
        <taxon>Viridiplantae</taxon>
        <taxon>Streptophyta</taxon>
        <taxon>Embryophyta</taxon>
        <taxon>Tracheophyta</taxon>
        <taxon>Spermatophyta</taxon>
        <taxon>Magnoliopsida</taxon>
        <taxon>eudicotyledons</taxon>
        <taxon>Gunneridae</taxon>
        <taxon>Pentapetalae</taxon>
        <taxon>rosids</taxon>
        <taxon>fabids</taxon>
        <taxon>Malpighiales</taxon>
        <taxon>Rhizophoraceae</taxon>
        <taxon>Rhizophora</taxon>
    </lineage>
</organism>
<reference evidence="1" key="1">
    <citation type="submission" date="2018-02" db="EMBL/GenBank/DDBJ databases">
        <title>Rhizophora mucronata_Transcriptome.</title>
        <authorList>
            <person name="Meera S.P."/>
            <person name="Sreeshan A."/>
            <person name="Augustine A."/>
        </authorList>
    </citation>
    <scope>NUCLEOTIDE SEQUENCE</scope>
    <source>
        <tissue evidence="1">Leaf</tissue>
    </source>
</reference>